<dbReference type="PANTHER" id="PTHR47442">
    <property type="entry name" value="MYND-TYPE ZINC FINGER PROTEIN MUB1"/>
    <property type="match status" value="1"/>
</dbReference>
<protein>
    <recommendedName>
        <fullName evidence="9">MYND-type domain-containing protein</fullName>
    </recommendedName>
</protein>
<organism evidence="10 11">
    <name type="scientific">Clathrus columnatus</name>
    <dbReference type="NCBI Taxonomy" id="1419009"/>
    <lineage>
        <taxon>Eukaryota</taxon>
        <taxon>Fungi</taxon>
        <taxon>Dikarya</taxon>
        <taxon>Basidiomycota</taxon>
        <taxon>Agaricomycotina</taxon>
        <taxon>Agaricomycetes</taxon>
        <taxon>Phallomycetidae</taxon>
        <taxon>Phallales</taxon>
        <taxon>Clathraceae</taxon>
        <taxon>Clathrus</taxon>
    </lineage>
</organism>
<feature type="compositionally biased region" description="Polar residues" evidence="8">
    <location>
        <begin position="545"/>
        <end position="556"/>
    </location>
</feature>
<feature type="region of interest" description="Disordered" evidence="8">
    <location>
        <begin position="545"/>
        <end position="612"/>
    </location>
</feature>
<feature type="compositionally biased region" description="Polar residues" evidence="8">
    <location>
        <begin position="601"/>
        <end position="612"/>
    </location>
</feature>
<sequence>MRESNFAFPAQNRACVCISSQLYDRRALDTTSPLPLFNSLSHLTTLSSTSPRIREILVMDGGLERLIRILRDFCSNPPLPEPPTQFYGLLPLPSSNSTLSNPSNGITGPPVHDPRRPFDRAAAHRFSLALQCIVNIGVRGSEPIRARVVQAGALDVIGCILEAWLTSRGFAVLPSSSASGLPRESREVRHARRLALIAQEEPRTAIPSSLSLPPLPRGSTWLDDETPGPVTRPISALPQRTISARPPDTRSSIEQTTPTNPRSRSNDSSPLRNSRSSSIGVGNNATSAGEQIQGSLPGRSTSVSRTDTEAESDADVEMEDADRSTADASQSASLEQPPPQLNVTVGILEPGLGLDMDLLMGVGVGVGVNGDPEGIAVDINGRELGLGAREMVLQQQQQQQQQQIDQQQQQIESQQHQNRERERQLEHPDDLTPRAPLTALPDAAPHNIPARQPSVNLHQRPHVNPIQRPFVPPPHPRTHITMTPGVPQHLSSSVPRHDAGPYREEDVLLSLQLLAYLSKYPHVRQAFYKPREVFNPVLKTMQPNASAASSNTKGIESSTSVSSSNNSSFFKTLTGRKDKRPVSASAATGQSDSHTDHHTESTQMLNPPLRSTPSLLQSTNIFSLVERFTFRPSASESHLPNPPPLLPEEIQYWAGVVMRNACRKDDARGGIRQCANVQCGKWEKFPREFAKCRRCRKAKYCGKDCQSRAWSEGHRFWCCVKEEEPDGAVNTSVIPLNTPSASTAGQRGEIEENRPFNNPAAAAGLALLSQMQRSGLGAMSDISPPDTREGRVDPILSFNSLSRGRDGVSNDLQMQADGMFMGMPTSSGQSSSSSNQNQSTSSSQSPEPSTSSQAGQWTQDHTASFDPSQQHQPEPPNTDVGNDTLLSMLDASYLHLRARAGGFDTGDASSITEIVGRTLSTTDLPAIVRSFGIPTSDSQTVSQLMDEMME</sequence>
<dbReference type="Proteomes" id="UP001050691">
    <property type="component" value="Unassembled WGS sequence"/>
</dbReference>
<evidence type="ECO:0000256" key="1">
    <source>
        <dbReference type="ARBA" id="ARBA00004496"/>
    </source>
</evidence>
<dbReference type="GO" id="GO:1990304">
    <property type="term" value="C:MUB1-RAD6-UBR2 ubiquitin ligase complex"/>
    <property type="evidence" value="ECO:0007669"/>
    <property type="project" value="TreeGrafter"/>
</dbReference>
<evidence type="ECO:0000256" key="8">
    <source>
        <dbReference type="SAM" id="MobiDB-lite"/>
    </source>
</evidence>
<feature type="domain" description="MYND-type" evidence="9">
    <location>
        <begin position="676"/>
        <end position="718"/>
    </location>
</feature>
<reference evidence="10" key="1">
    <citation type="submission" date="2021-10" db="EMBL/GenBank/DDBJ databases">
        <title>De novo Genome Assembly of Clathrus columnatus (Basidiomycota, Fungi) Using Illumina and Nanopore Sequence Data.</title>
        <authorList>
            <person name="Ogiso-Tanaka E."/>
            <person name="Itagaki H."/>
            <person name="Hosoya T."/>
            <person name="Hosaka K."/>
        </authorList>
    </citation>
    <scope>NUCLEOTIDE SEQUENCE</scope>
    <source>
        <strain evidence="10">MO-923</strain>
    </source>
</reference>
<dbReference type="PROSITE" id="PS50865">
    <property type="entry name" value="ZF_MYND_2"/>
    <property type="match status" value="1"/>
</dbReference>
<feature type="compositionally biased region" description="Acidic residues" evidence="8">
    <location>
        <begin position="309"/>
        <end position="320"/>
    </location>
</feature>
<name>A0AAV5AG40_9AGAM</name>
<keyword evidence="3" id="KW-0963">Cytoplasm</keyword>
<feature type="compositionally biased region" description="Polar residues" evidence="8">
    <location>
        <begin position="279"/>
        <end position="305"/>
    </location>
</feature>
<evidence type="ECO:0000256" key="3">
    <source>
        <dbReference type="ARBA" id="ARBA00022490"/>
    </source>
</evidence>
<dbReference type="SUPFAM" id="SSF144232">
    <property type="entry name" value="HIT/MYND zinc finger-like"/>
    <property type="match status" value="1"/>
</dbReference>
<feature type="region of interest" description="Disordered" evidence="8">
    <location>
        <begin position="205"/>
        <end position="342"/>
    </location>
</feature>
<feature type="compositionally biased region" description="Low complexity" evidence="8">
    <location>
        <begin position="557"/>
        <end position="568"/>
    </location>
</feature>
<gene>
    <name evidence="10" type="ORF">Clacol_007862</name>
</gene>
<keyword evidence="11" id="KW-1185">Reference proteome</keyword>
<feature type="compositionally biased region" description="Low complexity" evidence="8">
    <location>
        <begin position="258"/>
        <end position="278"/>
    </location>
</feature>
<feature type="compositionally biased region" description="Basic and acidic residues" evidence="8">
    <location>
        <begin position="417"/>
        <end position="432"/>
    </location>
</feature>
<evidence type="ECO:0000259" key="9">
    <source>
        <dbReference type="PROSITE" id="PS50865"/>
    </source>
</evidence>
<evidence type="ECO:0000313" key="11">
    <source>
        <dbReference type="Proteomes" id="UP001050691"/>
    </source>
</evidence>
<feature type="compositionally biased region" description="Low complexity" evidence="8">
    <location>
        <begin position="824"/>
        <end position="853"/>
    </location>
</feature>
<dbReference type="GO" id="GO:0007163">
    <property type="term" value="P:establishment or maintenance of cell polarity"/>
    <property type="evidence" value="ECO:0007669"/>
    <property type="project" value="TreeGrafter"/>
</dbReference>
<dbReference type="EMBL" id="BPWL01000009">
    <property type="protein sequence ID" value="GJJ13606.1"/>
    <property type="molecule type" value="Genomic_DNA"/>
</dbReference>
<evidence type="ECO:0000313" key="10">
    <source>
        <dbReference type="EMBL" id="GJJ13606.1"/>
    </source>
</evidence>
<comment type="caution">
    <text evidence="10">The sequence shown here is derived from an EMBL/GenBank/DDBJ whole genome shotgun (WGS) entry which is preliminary data.</text>
</comment>
<dbReference type="InterPro" id="IPR002893">
    <property type="entry name" value="Znf_MYND"/>
</dbReference>
<dbReference type="PANTHER" id="PTHR47442:SF1">
    <property type="entry name" value="MYND-TYPE ZINC FINGER PROTEIN MUB1"/>
    <property type="match status" value="1"/>
</dbReference>
<dbReference type="Gene3D" id="6.10.140.2220">
    <property type="match status" value="1"/>
</dbReference>
<feature type="region of interest" description="Disordered" evidence="8">
    <location>
        <begin position="818"/>
        <end position="884"/>
    </location>
</feature>
<comment type="similarity">
    <text evidence="2">Belongs to the MUB1/samB family.</text>
</comment>
<dbReference type="Pfam" id="PF01753">
    <property type="entry name" value="zf-MYND"/>
    <property type="match status" value="1"/>
</dbReference>
<evidence type="ECO:0000256" key="2">
    <source>
        <dbReference type="ARBA" id="ARBA00010655"/>
    </source>
</evidence>
<dbReference type="AlphaFoldDB" id="A0AAV5AG40"/>
<dbReference type="GO" id="GO:0008270">
    <property type="term" value="F:zinc ion binding"/>
    <property type="evidence" value="ECO:0007669"/>
    <property type="project" value="UniProtKB-KW"/>
</dbReference>
<proteinExistence type="inferred from homology"/>
<evidence type="ECO:0000256" key="4">
    <source>
        <dbReference type="ARBA" id="ARBA00022723"/>
    </source>
</evidence>
<keyword evidence="4" id="KW-0479">Metal-binding</keyword>
<feature type="region of interest" description="Disordered" evidence="8">
    <location>
        <begin position="397"/>
        <end position="453"/>
    </location>
</feature>
<dbReference type="GO" id="GO:0006511">
    <property type="term" value="P:ubiquitin-dependent protein catabolic process"/>
    <property type="evidence" value="ECO:0007669"/>
    <property type="project" value="TreeGrafter"/>
</dbReference>
<dbReference type="InterPro" id="IPR051664">
    <property type="entry name" value="MYND-type_zinc_finger"/>
</dbReference>
<keyword evidence="6" id="KW-0862">Zinc</keyword>
<keyword evidence="5 7" id="KW-0863">Zinc-finger</keyword>
<evidence type="ECO:0000256" key="7">
    <source>
        <dbReference type="PROSITE-ProRule" id="PRU00134"/>
    </source>
</evidence>
<comment type="subcellular location">
    <subcellularLocation>
        <location evidence="1">Cytoplasm</location>
    </subcellularLocation>
</comment>
<dbReference type="GO" id="GO:0005737">
    <property type="term" value="C:cytoplasm"/>
    <property type="evidence" value="ECO:0007669"/>
    <property type="project" value="UniProtKB-SubCell"/>
</dbReference>
<accession>A0AAV5AG40</accession>
<feature type="compositionally biased region" description="Polar residues" evidence="8">
    <location>
        <begin position="854"/>
        <end position="872"/>
    </location>
</feature>
<evidence type="ECO:0000256" key="6">
    <source>
        <dbReference type="ARBA" id="ARBA00022833"/>
    </source>
</evidence>
<evidence type="ECO:0000256" key="5">
    <source>
        <dbReference type="ARBA" id="ARBA00022771"/>
    </source>
</evidence>
<feature type="compositionally biased region" description="Low complexity" evidence="8">
    <location>
        <begin position="397"/>
        <end position="416"/>
    </location>
</feature>